<dbReference type="PROSITE" id="PS00622">
    <property type="entry name" value="HTH_LUXR_1"/>
    <property type="match status" value="1"/>
</dbReference>
<dbReference type="RefSeq" id="WP_345137907.1">
    <property type="nucleotide sequence ID" value="NZ_BAABAT010000043.1"/>
</dbReference>
<protein>
    <submittedName>
        <fullName evidence="4">LuxR family transcriptional regulator</fullName>
    </submittedName>
</protein>
<dbReference type="InterPro" id="IPR036388">
    <property type="entry name" value="WH-like_DNA-bd_sf"/>
</dbReference>
<dbReference type="PANTHER" id="PTHR16305:SF35">
    <property type="entry name" value="TRANSCRIPTIONAL ACTIVATOR DOMAIN"/>
    <property type="match status" value="1"/>
</dbReference>
<proteinExistence type="predicted"/>
<dbReference type="InterPro" id="IPR016032">
    <property type="entry name" value="Sig_transdc_resp-reg_C-effctor"/>
</dbReference>
<organism evidence="4 5">
    <name type="scientific">Dactylosporangium darangshiense</name>
    <dbReference type="NCBI Taxonomy" id="579108"/>
    <lineage>
        <taxon>Bacteria</taxon>
        <taxon>Bacillati</taxon>
        <taxon>Actinomycetota</taxon>
        <taxon>Actinomycetes</taxon>
        <taxon>Micromonosporales</taxon>
        <taxon>Micromonosporaceae</taxon>
        <taxon>Dactylosporangium</taxon>
    </lineage>
</organism>
<dbReference type="SUPFAM" id="SSF52540">
    <property type="entry name" value="P-loop containing nucleoside triphosphate hydrolases"/>
    <property type="match status" value="1"/>
</dbReference>
<dbReference type="Pfam" id="PF00196">
    <property type="entry name" value="GerE"/>
    <property type="match status" value="1"/>
</dbReference>
<evidence type="ECO:0000256" key="2">
    <source>
        <dbReference type="ARBA" id="ARBA00022840"/>
    </source>
</evidence>
<dbReference type="InterPro" id="IPR011990">
    <property type="entry name" value="TPR-like_helical_dom_sf"/>
</dbReference>
<dbReference type="Gene3D" id="1.25.40.10">
    <property type="entry name" value="Tetratricopeptide repeat domain"/>
    <property type="match status" value="1"/>
</dbReference>
<gene>
    <name evidence="4" type="ORF">GCM10022255_091920</name>
</gene>
<name>A0ABP8DPN7_9ACTN</name>
<accession>A0ABP8DPN7</accession>
<dbReference type="InterPro" id="IPR000792">
    <property type="entry name" value="Tscrpt_reg_LuxR_C"/>
</dbReference>
<dbReference type="InterPro" id="IPR041664">
    <property type="entry name" value="AAA_16"/>
</dbReference>
<evidence type="ECO:0000313" key="5">
    <source>
        <dbReference type="Proteomes" id="UP001500620"/>
    </source>
</evidence>
<dbReference type="SMART" id="SM00421">
    <property type="entry name" value="HTH_LUXR"/>
    <property type="match status" value="1"/>
</dbReference>
<evidence type="ECO:0000259" key="3">
    <source>
        <dbReference type="PROSITE" id="PS50043"/>
    </source>
</evidence>
<dbReference type="EMBL" id="BAABAT010000043">
    <property type="protein sequence ID" value="GAA4261006.1"/>
    <property type="molecule type" value="Genomic_DNA"/>
</dbReference>
<dbReference type="Proteomes" id="UP001500620">
    <property type="component" value="Unassembled WGS sequence"/>
</dbReference>
<dbReference type="Gene3D" id="3.40.50.300">
    <property type="entry name" value="P-loop containing nucleotide triphosphate hydrolases"/>
    <property type="match status" value="1"/>
</dbReference>
<dbReference type="PROSITE" id="PS50043">
    <property type="entry name" value="HTH_LUXR_2"/>
    <property type="match status" value="1"/>
</dbReference>
<evidence type="ECO:0000313" key="4">
    <source>
        <dbReference type="EMBL" id="GAA4261006.1"/>
    </source>
</evidence>
<keyword evidence="5" id="KW-1185">Reference proteome</keyword>
<sequence>MTGAHLFGRDDELRVLTGLIEAASDGGGAVLVRGEAGIGKSSLLRAACTYGRSTGAEVLHTTGVEAEAQLPFACLHQLLRPLLGRAGTLPARQRAALLAAFGMDDGAAPEPFMIALATLSLLADAAANRPVVVAVDDVQWLDRPTHEALAFVARRVGADPVVVIGTVRARHDGPLLGCGLPVLELAGLDDTAARQLIAVSAAGLPAASQERILFESLGNPLALVELPAAWRQTAEFSAEHVTGSLPLTARLEQAFAGRLAGLPPDTRDALLVAAVDNAEDLAEILAGAAALTGGPVSTHVWTPAVDAGLVRVDETRVVFRHPLVRSGILQVEPLPRRQAANAALAGVLADEPYRRVWHRSQSIVGPDDAVADDLEATHTIPLRRGAILAAITSLHRSAQLTGDPARRGHRLLLAAEHAFGLGRADLVDRLTAAADRCPLSTLDRARLAWLREIFNDGVPGASAPILRLCDAAQAAAAAGDRALALNLVHGASLRTWWAAAGREAQDHIVATVDALGGDGAEPRAVATVAVAHPCTEAERVLAALTAIVPEQVGDPAALHLYGMAAHAVGDPESAVDCFQRAERHLREQGRLGLLSQVLTMQVLDRLELGEWDRAVAAVEEARRLAADTGQPIWDTGSLSLNAIVESLLGDADVAHDMAGRAERAAGTQRLNNLLACVQLARGFGLIRAGRHTDAYHAMRRLFDPSDAAFHESERYHALAPLAEAARHAGLEHDARPVVARMAELAATAPAPTLLVHLDYARAVLAADEDAEPLYRAALARNLTRWPWHRARLELAYGSWLRRRRRMTESRIPLRAAHTTLELIGAATWAAQAALELRAAGERPAAAAPALHEVLTSQELQVARLAAQGLSNREIGERLYLSPRTISSILYRMFPKLNVTSRGQLAARLGRDGAAVTD</sequence>
<dbReference type="SUPFAM" id="SSF46894">
    <property type="entry name" value="C-terminal effector domain of the bipartite response regulators"/>
    <property type="match status" value="1"/>
</dbReference>
<dbReference type="Gene3D" id="1.10.10.10">
    <property type="entry name" value="Winged helix-like DNA-binding domain superfamily/Winged helix DNA-binding domain"/>
    <property type="match status" value="1"/>
</dbReference>
<dbReference type="InterPro" id="IPR027417">
    <property type="entry name" value="P-loop_NTPase"/>
</dbReference>
<feature type="domain" description="HTH luxR-type" evidence="3">
    <location>
        <begin position="847"/>
        <end position="912"/>
    </location>
</feature>
<dbReference type="Pfam" id="PF13191">
    <property type="entry name" value="AAA_16"/>
    <property type="match status" value="1"/>
</dbReference>
<comment type="caution">
    <text evidence="4">The sequence shown here is derived from an EMBL/GenBank/DDBJ whole genome shotgun (WGS) entry which is preliminary data.</text>
</comment>
<keyword evidence="2" id="KW-0067">ATP-binding</keyword>
<dbReference type="PRINTS" id="PR00038">
    <property type="entry name" value="HTHLUXR"/>
</dbReference>
<reference evidence="5" key="1">
    <citation type="journal article" date="2019" name="Int. J. Syst. Evol. Microbiol.">
        <title>The Global Catalogue of Microorganisms (GCM) 10K type strain sequencing project: providing services to taxonomists for standard genome sequencing and annotation.</title>
        <authorList>
            <consortium name="The Broad Institute Genomics Platform"/>
            <consortium name="The Broad Institute Genome Sequencing Center for Infectious Disease"/>
            <person name="Wu L."/>
            <person name="Ma J."/>
        </authorList>
    </citation>
    <scope>NUCLEOTIDE SEQUENCE [LARGE SCALE GENOMIC DNA]</scope>
    <source>
        <strain evidence="5">JCM 17441</strain>
    </source>
</reference>
<keyword evidence="1" id="KW-0547">Nucleotide-binding</keyword>
<dbReference type="PANTHER" id="PTHR16305">
    <property type="entry name" value="TESTICULAR SOLUBLE ADENYLYL CYCLASE"/>
    <property type="match status" value="1"/>
</dbReference>
<evidence type="ECO:0000256" key="1">
    <source>
        <dbReference type="ARBA" id="ARBA00022741"/>
    </source>
</evidence>
<dbReference type="SUPFAM" id="SSF48452">
    <property type="entry name" value="TPR-like"/>
    <property type="match status" value="1"/>
</dbReference>
<dbReference type="CDD" id="cd06170">
    <property type="entry name" value="LuxR_C_like"/>
    <property type="match status" value="1"/>
</dbReference>